<keyword evidence="6" id="KW-1185">Reference proteome</keyword>
<evidence type="ECO:0000256" key="2">
    <source>
        <dbReference type="ARBA" id="ARBA00022771"/>
    </source>
</evidence>
<dbReference type="EMBL" id="LR824015">
    <property type="protein sequence ID" value="CAD0200275.1"/>
    <property type="molecule type" value="Genomic_DNA"/>
</dbReference>
<accession>A0A9N8KWZ8</accession>
<sequence length="87" mass="10340">MLVLLQEEDPQVHGHHYDLRRSYPEAFFTHTRFGNPLMLIGSYRFNKRSDSKGPYLRWVCTRKDTRCRATAHTLDNIIVMLNNTHNH</sequence>
<keyword evidence="3" id="KW-0862">Zinc</keyword>
<name>A0A9N8KWZ8_CHRIL</name>
<dbReference type="OrthoDB" id="6159439at2759"/>
<organism evidence="5 6">
    <name type="scientific">Chrysodeixis includens</name>
    <name type="common">Soybean looper</name>
    <name type="synonym">Pseudoplusia includens</name>
    <dbReference type="NCBI Taxonomy" id="689277"/>
    <lineage>
        <taxon>Eukaryota</taxon>
        <taxon>Metazoa</taxon>
        <taxon>Ecdysozoa</taxon>
        <taxon>Arthropoda</taxon>
        <taxon>Hexapoda</taxon>
        <taxon>Insecta</taxon>
        <taxon>Pterygota</taxon>
        <taxon>Neoptera</taxon>
        <taxon>Endopterygota</taxon>
        <taxon>Lepidoptera</taxon>
        <taxon>Glossata</taxon>
        <taxon>Ditrysia</taxon>
        <taxon>Noctuoidea</taxon>
        <taxon>Noctuidae</taxon>
        <taxon>Plusiinae</taxon>
        <taxon>Chrysodeixis</taxon>
    </lineage>
</organism>
<evidence type="ECO:0000313" key="6">
    <source>
        <dbReference type="Proteomes" id="UP001154114"/>
    </source>
</evidence>
<evidence type="ECO:0000256" key="3">
    <source>
        <dbReference type="ARBA" id="ARBA00022833"/>
    </source>
</evidence>
<protein>
    <recommendedName>
        <fullName evidence="4">FLYWCH-type domain-containing protein</fullName>
    </recommendedName>
</protein>
<evidence type="ECO:0000313" key="5">
    <source>
        <dbReference type="EMBL" id="CAD0200275.1"/>
    </source>
</evidence>
<dbReference type="Gene3D" id="2.20.25.240">
    <property type="match status" value="1"/>
</dbReference>
<dbReference type="GO" id="GO:0008270">
    <property type="term" value="F:zinc ion binding"/>
    <property type="evidence" value="ECO:0007669"/>
    <property type="project" value="UniProtKB-KW"/>
</dbReference>
<evidence type="ECO:0000259" key="4">
    <source>
        <dbReference type="Pfam" id="PF04500"/>
    </source>
</evidence>
<keyword evidence="2" id="KW-0863">Zinc-finger</keyword>
<dbReference type="Pfam" id="PF04500">
    <property type="entry name" value="FLYWCH"/>
    <property type="match status" value="1"/>
</dbReference>
<keyword evidence="1" id="KW-0479">Metal-binding</keyword>
<reference evidence="5" key="1">
    <citation type="submission" date="2021-12" db="EMBL/GenBank/DDBJ databases">
        <authorList>
            <person name="King R."/>
        </authorList>
    </citation>
    <scope>NUCLEOTIDE SEQUENCE</scope>
</reference>
<dbReference type="InterPro" id="IPR007588">
    <property type="entry name" value="Znf_FLYWCH"/>
</dbReference>
<proteinExistence type="predicted"/>
<evidence type="ECO:0000256" key="1">
    <source>
        <dbReference type="ARBA" id="ARBA00022723"/>
    </source>
</evidence>
<dbReference type="AlphaFoldDB" id="A0A9N8KWZ8"/>
<dbReference type="Proteomes" id="UP001154114">
    <property type="component" value="Chromosome 12"/>
</dbReference>
<gene>
    <name evidence="5" type="ORF">CINC_LOCUS1962</name>
</gene>
<feature type="domain" description="FLYWCH-type" evidence="4">
    <location>
        <begin position="28"/>
        <end position="87"/>
    </location>
</feature>